<dbReference type="PANTHER" id="PTHR15020:SF45">
    <property type="entry name" value="NAD(P)-BINDING DOMAIN-CONTAINING PROTEIN"/>
    <property type="match status" value="1"/>
</dbReference>
<proteinExistence type="predicted"/>
<evidence type="ECO:0000313" key="3">
    <source>
        <dbReference type="Proteomes" id="UP000256970"/>
    </source>
</evidence>
<reference evidence="2 3" key="1">
    <citation type="submission" date="2016-10" db="EMBL/GenBank/DDBJ databases">
        <authorList>
            <person name="Cai Z."/>
        </authorList>
    </citation>
    <scope>NUCLEOTIDE SEQUENCE [LARGE SCALE GENOMIC DNA]</scope>
</reference>
<dbReference type="InterPro" id="IPR036291">
    <property type="entry name" value="NAD(P)-bd_dom_sf"/>
</dbReference>
<dbReference type="SUPFAM" id="SSF51735">
    <property type="entry name" value="NAD(P)-binding Rossmann-fold domains"/>
    <property type="match status" value="1"/>
</dbReference>
<name>A0A383VA51_TETOB</name>
<dbReference type="InterPro" id="IPR016040">
    <property type="entry name" value="NAD(P)-bd_dom"/>
</dbReference>
<dbReference type="AlphaFoldDB" id="A0A383VA51"/>
<dbReference type="Gene3D" id="3.40.50.720">
    <property type="entry name" value="NAD(P)-binding Rossmann-like Domain"/>
    <property type="match status" value="1"/>
</dbReference>
<dbReference type="EMBL" id="FNXT01000230">
    <property type="protein sequence ID" value="SZX62455.1"/>
    <property type="molecule type" value="Genomic_DNA"/>
</dbReference>
<feature type="domain" description="NAD(P)-binding" evidence="1">
    <location>
        <begin position="59"/>
        <end position="243"/>
    </location>
</feature>
<dbReference type="Proteomes" id="UP000256970">
    <property type="component" value="Unassembled WGS sequence"/>
</dbReference>
<keyword evidence="3" id="KW-1185">Reference proteome</keyword>
<evidence type="ECO:0000313" key="2">
    <source>
        <dbReference type="EMBL" id="SZX62455.1"/>
    </source>
</evidence>
<accession>A0A383VA51</accession>
<organism evidence="2 3">
    <name type="scientific">Tetradesmus obliquus</name>
    <name type="common">Green alga</name>
    <name type="synonym">Acutodesmus obliquus</name>
    <dbReference type="NCBI Taxonomy" id="3088"/>
    <lineage>
        <taxon>Eukaryota</taxon>
        <taxon>Viridiplantae</taxon>
        <taxon>Chlorophyta</taxon>
        <taxon>core chlorophytes</taxon>
        <taxon>Chlorophyceae</taxon>
        <taxon>CS clade</taxon>
        <taxon>Sphaeropleales</taxon>
        <taxon>Scenedesmaceae</taxon>
        <taxon>Tetradesmus</taxon>
    </lineage>
</organism>
<protein>
    <recommendedName>
        <fullName evidence="1">NAD(P)-binding domain-containing protein</fullName>
    </recommendedName>
</protein>
<gene>
    <name evidence="2" type="ORF">BQ4739_LOCUS3037</name>
</gene>
<dbReference type="Pfam" id="PF13460">
    <property type="entry name" value="NAD_binding_10"/>
    <property type="match status" value="1"/>
</dbReference>
<dbReference type="STRING" id="3088.A0A383VA51"/>
<dbReference type="PANTHER" id="PTHR15020">
    <property type="entry name" value="FLAVIN REDUCTASE-RELATED"/>
    <property type="match status" value="1"/>
</dbReference>
<evidence type="ECO:0000259" key="1">
    <source>
        <dbReference type="Pfam" id="PF13460"/>
    </source>
</evidence>
<sequence>MQTALRRSGCTHQTGARHQAARHFSTQRAGLCQPVQQRARVIAAAEIDPDNASILVCGGGGVALHVTKKLKDMGSWVWMMQRHDDRRKEIEGMMAIVAKADATDRAAVDKVFADIEEVDAVISTIGGSTKDPTADSLGNINVIEAAAAKGVKKFILVTSIGCGDSKDAPGEQVYKVLEPVLLQKDKAEERLKQLGDKMAYTIIRPGGLKSEAATGNGMLTSDASVCGSITREDVANVVIKALLSKKTDNTVLSAVDRNQVFGEKTVQEFSL</sequence>